<protein>
    <submittedName>
        <fullName evidence="1">Uncharacterized protein</fullName>
    </submittedName>
</protein>
<keyword evidence="2" id="KW-1185">Reference proteome</keyword>
<dbReference type="Proteomes" id="UP000816034">
    <property type="component" value="Unassembled WGS sequence"/>
</dbReference>
<gene>
    <name evidence="1" type="ORF">C9374_004326</name>
</gene>
<evidence type="ECO:0000313" key="1">
    <source>
        <dbReference type="EMBL" id="KAG2383655.1"/>
    </source>
</evidence>
<name>A0AA88GT51_NAELO</name>
<sequence length="138" mass="16555">MLSRFGYPIRVQIEYAFNGVRNCNDYTGKQTIYMNGDEVFDIYSAESMETKLQVMSDKLTDMERNIFYIENSNLLYEGVFGQDQKFEVNYDNLVHTILLKFFNPNFFIRRERHYLEGIDFITYENVKTTLYYNSIFTN</sequence>
<dbReference type="GeneID" id="68096781"/>
<proteinExistence type="predicted"/>
<dbReference type="RefSeq" id="XP_044549334.1">
    <property type="nucleotide sequence ID" value="XM_044693953.1"/>
</dbReference>
<dbReference type="EMBL" id="PYSW02000020">
    <property type="protein sequence ID" value="KAG2383655.1"/>
    <property type="molecule type" value="Genomic_DNA"/>
</dbReference>
<comment type="caution">
    <text evidence="1">The sequence shown here is derived from an EMBL/GenBank/DDBJ whole genome shotgun (WGS) entry which is preliminary data.</text>
</comment>
<organism evidence="1 2">
    <name type="scientific">Naegleria lovaniensis</name>
    <name type="common">Amoeba</name>
    <dbReference type="NCBI Taxonomy" id="51637"/>
    <lineage>
        <taxon>Eukaryota</taxon>
        <taxon>Discoba</taxon>
        <taxon>Heterolobosea</taxon>
        <taxon>Tetramitia</taxon>
        <taxon>Eutetramitia</taxon>
        <taxon>Vahlkampfiidae</taxon>
        <taxon>Naegleria</taxon>
    </lineage>
</organism>
<accession>A0AA88GT51</accession>
<dbReference type="AlphaFoldDB" id="A0AA88GT51"/>
<reference evidence="1 2" key="1">
    <citation type="journal article" date="2018" name="BMC Genomics">
        <title>The genome of Naegleria lovaniensis, the basis for a comparative approach to unravel pathogenicity factors of the human pathogenic amoeba N. fowleri.</title>
        <authorList>
            <person name="Liechti N."/>
            <person name="Schurch N."/>
            <person name="Bruggmann R."/>
            <person name="Wittwer M."/>
        </authorList>
    </citation>
    <scope>NUCLEOTIDE SEQUENCE [LARGE SCALE GENOMIC DNA]</scope>
    <source>
        <strain evidence="1 2">ATCC 30569</strain>
    </source>
</reference>
<evidence type="ECO:0000313" key="2">
    <source>
        <dbReference type="Proteomes" id="UP000816034"/>
    </source>
</evidence>